<feature type="compositionally biased region" description="Basic and acidic residues" evidence="1">
    <location>
        <begin position="24"/>
        <end position="33"/>
    </location>
</feature>
<dbReference type="Ensembl" id="ENSUMAT00000036476.1">
    <property type="protein sequence ID" value="ENSUMAP00000030862.1"/>
    <property type="gene ID" value="ENSUMAG00000022294.1"/>
</dbReference>
<proteinExistence type="predicted"/>
<organism evidence="2">
    <name type="scientific">Ursus maritimus</name>
    <name type="common">Polar bear</name>
    <name type="synonym">Thalarctos maritimus</name>
    <dbReference type="NCBI Taxonomy" id="29073"/>
    <lineage>
        <taxon>Eukaryota</taxon>
        <taxon>Metazoa</taxon>
        <taxon>Chordata</taxon>
        <taxon>Craniata</taxon>
        <taxon>Vertebrata</taxon>
        <taxon>Euteleostomi</taxon>
        <taxon>Mammalia</taxon>
        <taxon>Eutheria</taxon>
        <taxon>Laurasiatheria</taxon>
        <taxon>Carnivora</taxon>
        <taxon>Caniformia</taxon>
        <taxon>Ursidae</taxon>
        <taxon>Ursus</taxon>
    </lineage>
</organism>
<feature type="compositionally biased region" description="Polar residues" evidence="1">
    <location>
        <begin position="39"/>
        <end position="50"/>
    </location>
</feature>
<dbReference type="AlphaFoldDB" id="A0A452VB81"/>
<reference evidence="2" key="1">
    <citation type="submission" date="2019-03" db="UniProtKB">
        <authorList>
            <consortium name="Ensembl"/>
        </authorList>
    </citation>
    <scope>IDENTIFICATION</scope>
</reference>
<name>A0A452VB81_URSMA</name>
<feature type="region of interest" description="Disordered" evidence="1">
    <location>
        <begin position="1"/>
        <end position="50"/>
    </location>
</feature>
<evidence type="ECO:0000313" key="2">
    <source>
        <dbReference type="Ensembl" id="ENSUMAP00000030862"/>
    </source>
</evidence>
<feature type="compositionally biased region" description="Polar residues" evidence="1">
    <location>
        <begin position="1"/>
        <end position="23"/>
    </location>
</feature>
<protein>
    <submittedName>
        <fullName evidence="2">Uncharacterized protein</fullName>
    </submittedName>
</protein>
<accession>A0A452VB81</accession>
<evidence type="ECO:0000256" key="1">
    <source>
        <dbReference type="SAM" id="MobiDB-lite"/>
    </source>
</evidence>
<sequence>RTSRPAATQRTKGQDNKVQNGSLHQKDTVHDNDFEPYLSGQSNQVTSKNQALEPDFGLGFESSLHL</sequence>
<dbReference type="GeneTree" id="ENSGT00940000180601"/>